<dbReference type="Proteomes" id="UP000250235">
    <property type="component" value="Unassembled WGS sequence"/>
</dbReference>
<accession>A0A2Z7AW23</accession>
<organism evidence="1 2">
    <name type="scientific">Dorcoceras hygrometricum</name>
    <dbReference type="NCBI Taxonomy" id="472368"/>
    <lineage>
        <taxon>Eukaryota</taxon>
        <taxon>Viridiplantae</taxon>
        <taxon>Streptophyta</taxon>
        <taxon>Embryophyta</taxon>
        <taxon>Tracheophyta</taxon>
        <taxon>Spermatophyta</taxon>
        <taxon>Magnoliopsida</taxon>
        <taxon>eudicotyledons</taxon>
        <taxon>Gunneridae</taxon>
        <taxon>Pentapetalae</taxon>
        <taxon>asterids</taxon>
        <taxon>lamiids</taxon>
        <taxon>Lamiales</taxon>
        <taxon>Gesneriaceae</taxon>
        <taxon>Didymocarpoideae</taxon>
        <taxon>Trichosporeae</taxon>
        <taxon>Loxocarpinae</taxon>
        <taxon>Dorcoceras</taxon>
    </lineage>
</organism>
<evidence type="ECO:0000313" key="1">
    <source>
        <dbReference type="EMBL" id="KZV25683.1"/>
    </source>
</evidence>
<gene>
    <name evidence="1" type="ORF">F511_04744</name>
</gene>
<evidence type="ECO:0000313" key="2">
    <source>
        <dbReference type="Proteomes" id="UP000250235"/>
    </source>
</evidence>
<dbReference type="EMBL" id="KV011838">
    <property type="protein sequence ID" value="KZV25683.1"/>
    <property type="molecule type" value="Genomic_DNA"/>
</dbReference>
<keyword evidence="2" id="KW-1185">Reference proteome</keyword>
<reference evidence="1 2" key="1">
    <citation type="journal article" date="2015" name="Proc. Natl. Acad. Sci. U.S.A.">
        <title>The resurrection genome of Boea hygrometrica: A blueprint for survival of dehydration.</title>
        <authorList>
            <person name="Xiao L."/>
            <person name="Yang G."/>
            <person name="Zhang L."/>
            <person name="Yang X."/>
            <person name="Zhao S."/>
            <person name="Ji Z."/>
            <person name="Zhou Q."/>
            <person name="Hu M."/>
            <person name="Wang Y."/>
            <person name="Chen M."/>
            <person name="Xu Y."/>
            <person name="Jin H."/>
            <person name="Xiao X."/>
            <person name="Hu G."/>
            <person name="Bao F."/>
            <person name="Hu Y."/>
            <person name="Wan P."/>
            <person name="Li L."/>
            <person name="Deng X."/>
            <person name="Kuang T."/>
            <person name="Xiang C."/>
            <person name="Zhu J.K."/>
            <person name="Oliver M.J."/>
            <person name="He Y."/>
        </authorList>
    </citation>
    <scope>NUCLEOTIDE SEQUENCE [LARGE SCALE GENOMIC DNA]</scope>
    <source>
        <strain evidence="2">cv. XS01</strain>
    </source>
</reference>
<proteinExistence type="predicted"/>
<protein>
    <submittedName>
        <fullName evidence="1">Uncharacterized protein</fullName>
    </submittedName>
</protein>
<name>A0A2Z7AW23_9LAMI</name>
<dbReference type="AlphaFoldDB" id="A0A2Z7AW23"/>
<sequence>MAGSGLDGGHMVSHAVGGLPDSGASFVRYVHVWGRGWFLWHPGPGGGPSDGAPARVARAGRSMCVCGGWSRRRRGEHCMGVGFLVVGSVQLNRFGWTGSIS</sequence>